<dbReference type="HOGENOM" id="CLU_3067893_0_0_1"/>
<dbReference type="EMBL" id="EAAA01001645">
    <property type="status" value="NOT_ANNOTATED_CDS"/>
    <property type="molecule type" value="Genomic_DNA"/>
</dbReference>
<dbReference type="Proteomes" id="UP000008144">
    <property type="component" value="Chromosome 3"/>
</dbReference>
<reference evidence="2" key="3">
    <citation type="submission" date="2025-08" db="UniProtKB">
        <authorList>
            <consortium name="Ensembl"/>
        </authorList>
    </citation>
    <scope>IDENTIFICATION</scope>
</reference>
<keyword evidence="3" id="KW-1185">Reference proteome</keyword>
<evidence type="ECO:0000256" key="1">
    <source>
        <dbReference type="SAM" id="Phobius"/>
    </source>
</evidence>
<reference evidence="2" key="4">
    <citation type="submission" date="2025-09" db="UniProtKB">
        <authorList>
            <consortium name="Ensembl"/>
        </authorList>
    </citation>
    <scope>IDENTIFICATION</scope>
</reference>
<name>H2XX42_CIOIN</name>
<dbReference type="AlphaFoldDB" id="H2XX42"/>
<proteinExistence type="predicted"/>
<evidence type="ECO:0000313" key="2">
    <source>
        <dbReference type="Ensembl" id="ENSCINP00000034226.1"/>
    </source>
</evidence>
<accession>H2XX42</accession>
<keyword evidence="1" id="KW-0812">Transmembrane</keyword>
<protein>
    <submittedName>
        <fullName evidence="2">Uncharacterized protein</fullName>
    </submittedName>
</protein>
<keyword evidence="1" id="KW-0472">Membrane</keyword>
<reference evidence="2" key="2">
    <citation type="journal article" date="2008" name="Genome Biol.">
        <title>Improved genome assembly and evidence-based global gene model set for the chordate Ciona intestinalis: new insight into intron and operon populations.</title>
        <authorList>
            <person name="Satou Y."/>
            <person name="Mineta K."/>
            <person name="Ogasawara M."/>
            <person name="Sasakura Y."/>
            <person name="Shoguchi E."/>
            <person name="Ueno K."/>
            <person name="Yamada L."/>
            <person name="Matsumoto J."/>
            <person name="Wasserscheid J."/>
            <person name="Dewar K."/>
            <person name="Wiley G.B."/>
            <person name="Macmil S.L."/>
            <person name="Roe B.A."/>
            <person name="Zeller R.W."/>
            <person name="Hastings K.E."/>
            <person name="Lemaire P."/>
            <person name="Lindquist E."/>
            <person name="Endo T."/>
            <person name="Hotta K."/>
            <person name="Inaba K."/>
        </authorList>
    </citation>
    <scope>NUCLEOTIDE SEQUENCE [LARGE SCALE GENOMIC DNA]</scope>
    <source>
        <strain evidence="2">wild type</strain>
    </source>
</reference>
<organism evidence="2 3">
    <name type="scientific">Ciona intestinalis</name>
    <name type="common">Transparent sea squirt</name>
    <name type="synonym">Ascidia intestinalis</name>
    <dbReference type="NCBI Taxonomy" id="7719"/>
    <lineage>
        <taxon>Eukaryota</taxon>
        <taxon>Metazoa</taxon>
        <taxon>Chordata</taxon>
        <taxon>Tunicata</taxon>
        <taxon>Ascidiacea</taxon>
        <taxon>Phlebobranchia</taxon>
        <taxon>Cionidae</taxon>
        <taxon>Ciona</taxon>
    </lineage>
</organism>
<keyword evidence="1" id="KW-1133">Transmembrane helix</keyword>
<evidence type="ECO:0000313" key="3">
    <source>
        <dbReference type="Proteomes" id="UP000008144"/>
    </source>
</evidence>
<sequence>MFDNGGWWRFFTSTDFSYGRKFNTKPLVLFCCLIQALFTINVNYENSFFSKQK</sequence>
<feature type="transmembrane region" description="Helical" evidence="1">
    <location>
        <begin position="27"/>
        <end position="44"/>
    </location>
</feature>
<dbReference type="InParanoid" id="H2XX42"/>
<dbReference type="Ensembl" id="ENSCINT00000036189.1">
    <property type="protein sequence ID" value="ENSCINP00000034226.1"/>
    <property type="gene ID" value="ENSCING00000019970.1"/>
</dbReference>
<reference evidence="3" key="1">
    <citation type="journal article" date="2002" name="Science">
        <title>The draft genome of Ciona intestinalis: insights into chordate and vertebrate origins.</title>
        <authorList>
            <person name="Dehal P."/>
            <person name="Satou Y."/>
            <person name="Campbell R.K."/>
            <person name="Chapman J."/>
            <person name="Degnan B."/>
            <person name="De Tomaso A."/>
            <person name="Davidson B."/>
            <person name="Di Gregorio A."/>
            <person name="Gelpke M."/>
            <person name="Goodstein D.M."/>
            <person name="Harafuji N."/>
            <person name="Hastings K.E."/>
            <person name="Ho I."/>
            <person name="Hotta K."/>
            <person name="Huang W."/>
            <person name="Kawashima T."/>
            <person name="Lemaire P."/>
            <person name="Martinez D."/>
            <person name="Meinertzhagen I.A."/>
            <person name="Necula S."/>
            <person name="Nonaka M."/>
            <person name="Putnam N."/>
            <person name="Rash S."/>
            <person name="Saiga H."/>
            <person name="Satake M."/>
            <person name="Terry A."/>
            <person name="Yamada L."/>
            <person name="Wang H.G."/>
            <person name="Awazu S."/>
            <person name="Azumi K."/>
            <person name="Boore J."/>
            <person name="Branno M."/>
            <person name="Chin-Bow S."/>
            <person name="DeSantis R."/>
            <person name="Doyle S."/>
            <person name="Francino P."/>
            <person name="Keys D.N."/>
            <person name="Haga S."/>
            <person name="Hayashi H."/>
            <person name="Hino K."/>
            <person name="Imai K.S."/>
            <person name="Inaba K."/>
            <person name="Kano S."/>
            <person name="Kobayashi K."/>
            <person name="Kobayashi M."/>
            <person name="Lee B.I."/>
            <person name="Makabe K.W."/>
            <person name="Manohar C."/>
            <person name="Matassi G."/>
            <person name="Medina M."/>
            <person name="Mochizuki Y."/>
            <person name="Mount S."/>
            <person name="Morishita T."/>
            <person name="Miura S."/>
            <person name="Nakayama A."/>
            <person name="Nishizaka S."/>
            <person name="Nomoto H."/>
            <person name="Ohta F."/>
            <person name="Oishi K."/>
            <person name="Rigoutsos I."/>
            <person name="Sano M."/>
            <person name="Sasaki A."/>
            <person name="Sasakura Y."/>
            <person name="Shoguchi E."/>
            <person name="Shin-i T."/>
            <person name="Spagnuolo A."/>
            <person name="Stainier D."/>
            <person name="Suzuki M.M."/>
            <person name="Tassy O."/>
            <person name="Takatori N."/>
            <person name="Tokuoka M."/>
            <person name="Yagi K."/>
            <person name="Yoshizaki F."/>
            <person name="Wada S."/>
            <person name="Zhang C."/>
            <person name="Hyatt P.D."/>
            <person name="Larimer F."/>
            <person name="Detter C."/>
            <person name="Doggett N."/>
            <person name="Glavina T."/>
            <person name="Hawkins T."/>
            <person name="Richardson P."/>
            <person name="Lucas S."/>
            <person name="Kohara Y."/>
            <person name="Levine M."/>
            <person name="Satoh N."/>
            <person name="Rokhsar D.S."/>
        </authorList>
    </citation>
    <scope>NUCLEOTIDE SEQUENCE [LARGE SCALE GENOMIC DNA]</scope>
</reference>